<dbReference type="PANTHER" id="PTHR33677:SF3">
    <property type="entry name" value="COPPER-SENSING TRANSCRIPTIONAL REPRESSOR RICR"/>
    <property type="match status" value="1"/>
</dbReference>
<dbReference type="InterPro" id="IPR038390">
    <property type="entry name" value="Metal_Tscrpt_repr_sf"/>
</dbReference>
<dbReference type="Pfam" id="PF02583">
    <property type="entry name" value="Trns_repr_metal"/>
    <property type="match status" value="1"/>
</dbReference>
<dbReference type="EMBL" id="AJWZ01010035">
    <property type="protein sequence ID" value="EKC49618.1"/>
    <property type="molecule type" value="Genomic_DNA"/>
</dbReference>
<dbReference type="CDD" id="cd10156">
    <property type="entry name" value="FpFrmR-Cterm-like_DUF156"/>
    <property type="match status" value="1"/>
</dbReference>
<reference evidence="1" key="1">
    <citation type="journal article" date="2013" name="Environ. Microbiol.">
        <title>Microbiota from the distal guts of lean and obese adolescents exhibit partial functional redundancy besides clear differences in community structure.</title>
        <authorList>
            <person name="Ferrer M."/>
            <person name="Ruiz A."/>
            <person name="Lanza F."/>
            <person name="Haange S.B."/>
            <person name="Oberbach A."/>
            <person name="Till H."/>
            <person name="Bargiela R."/>
            <person name="Campoy C."/>
            <person name="Segura M.T."/>
            <person name="Richter M."/>
            <person name="von Bergen M."/>
            <person name="Seifert J."/>
            <person name="Suarez A."/>
        </authorList>
    </citation>
    <scope>NUCLEOTIDE SEQUENCE</scope>
</reference>
<dbReference type="GO" id="GO:0003677">
    <property type="term" value="F:DNA binding"/>
    <property type="evidence" value="ECO:0007669"/>
    <property type="project" value="InterPro"/>
</dbReference>
<accession>K1RWG9</accession>
<dbReference type="InterPro" id="IPR003735">
    <property type="entry name" value="Metal_Tscrpt_repr"/>
</dbReference>
<dbReference type="GO" id="GO:0006355">
    <property type="term" value="P:regulation of DNA-templated transcription"/>
    <property type="evidence" value="ECO:0007669"/>
    <property type="project" value="InterPro"/>
</dbReference>
<dbReference type="AlphaFoldDB" id="K1RWG9"/>
<protein>
    <recommendedName>
        <fullName evidence="2">Protein containing DUF156</fullName>
    </recommendedName>
</protein>
<dbReference type="Gene3D" id="1.20.58.1000">
    <property type="entry name" value="Metal-sensitive repressor, helix protomer"/>
    <property type="match status" value="1"/>
</dbReference>
<proteinExistence type="predicted"/>
<name>K1RWG9_9ZZZZ</name>
<comment type="caution">
    <text evidence="1">The sequence shown here is derived from an EMBL/GenBank/DDBJ whole genome shotgun (WGS) entry which is preliminary data.</text>
</comment>
<evidence type="ECO:0000313" key="1">
    <source>
        <dbReference type="EMBL" id="EKC49618.1"/>
    </source>
</evidence>
<dbReference type="PANTHER" id="PTHR33677">
    <property type="entry name" value="TRANSCRIPTIONAL REPRESSOR FRMR-RELATED"/>
    <property type="match status" value="1"/>
</dbReference>
<organism evidence="1">
    <name type="scientific">human gut metagenome</name>
    <dbReference type="NCBI Taxonomy" id="408170"/>
    <lineage>
        <taxon>unclassified sequences</taxon>
        <taxon>metagenomes</taxon>
        <taxon>organismal metagenomes</taxon>
    </lineage>
</organism>
<evidence type="ECO:0008006" key="2">
    <source>
        <dbReference type="Google" id="ProtNLM"/>
    </source>
</evidence>
<dbReference type="GO" id="GO:0046872">
    <property type="term" value="F:metal ion binding"/>
    <property type="evidence" value="ECO:0007669"/>
    <property type="project" value="InterPro"/>
</dbReference>
<gene>
    <name evidence="1" type="ORF">OBE_14543</name>
</gene>
<sequence length="105" mass="12064">MDNKNECCCHKTKHRNEEEQKALINRLNRIEGQIRGIKRMLEEDAYCTDIITQVSAVNAALNSFNKELLSTHIKTCVTDDIKAGKSETVDDLFKNSSKTYEMILR</sequence>